<gene>
    <name evidence="8" type="ORF">METZ01_LOCUS132622</name>
</gene>
<evidence type="ECO:0000256" key="2">
    <source>
        <dbReference type="ARBA" id="ARBA00022645"/>
    </source>
</evidence>
<proteinExistence type="inferred from homology"/>
<dbReference type="EMBL" id="UINC01018910">
    <property type="protein sequence ID" value="SVA79768.1"/>
    <property type="molecule type" value="Genomic_DNA"/>
</dbReference>
<name>A0A381YRV2_9ZZZZ</name>
<feature type="domain" description="LD-carboxypeptidase N-terminal" evidence="6">
    <location>
        <begin position="41"/>
        <end position="156"/>
    </location>
</feature>
<dbReference type="InterPro" id="IPR040449">
    <property type="entry name" value="Peptidase_S66_N"/>
</dbReference>
<evidence type="ECO:0000256" key="5">
    <source>
        <dbReference type="ARBA" id="ARBA00022825"/>
    </source>
</evidence>
<evidence type="ECO:0000256" key="1">
    <source>
        <dbReference type="ARBA" id="ARBA00010233"/>
    </source>
</evidence>
<dbReference type="PANTHER" id="PTHR30237:SF2">
    <property type="entry name" value="MUREIN TETRAPEPTIDE CARBOXYPEPTIDASE"/>
    <property type="match status" value="1"/>
</dbReference>
<dbReference type="Gene3D" id="3.40.50.10740">
    <property type="entry name" value="Class I glutamine amidotransferase-like"/>
    <property type="match status" value="1"/>
</dbReference>
<dbReference type="InterPro" id="IPR040921">
    <property type="entry name" value="Peptidase_S66C"/>
</dbReference>
<dbReference type="PANTHER" id="PTHR30237">
    <property type="entry name" value="MURAMOYLTETRAPEPTIDE CARBOXYPEPTIDASE"/>
    <property type="match status" value="1"/>
</dbReference>
<dbReference type="GO" id="GO:0006508">
    <property type="term" value="P:proteolysis"/>
    <property type="evidence" value="ECO:0007669"/>
    <property type="project" value="UniProtKB-KW"/>
</dbReference>
<accession>A0A381YRV2</accession>
<evidence type="ECO:0000259" key="6">
    <source>
        <dbReference type="Pfam" id="PF02016"/>
    </source>
</evidence>
<dbReference type="InterPro" id="IPR029062">
    <property type="entry name" value="Class_I_gatase-like"/>
</dbReference>
<dbReference type="InterPro" id="IPR003507">
    <property type="entry name" value="S66_fam"/>
</dbReference>
<evidence type="ECO:0000256" key="4">
    <source>
        <dbReference type="ARBA" id="ARBA00022801"/>
    </source>
</evidence>
<evidence type="ECO:0000256" key="3">
    <source>
        <dbReference type="ARBA" id="ARBA00022670"/>
    </source>
</evidence>
<dbReference type="Gene3D" id="3.50.30.60">
    <property type="entry name" value="LD-carboxypeptidase A C-terminal domain-like"/>
    <property type="match status" value="1"/>
</dbReference>
<dbReference type="SUPFAM" id="SSF52317">
    <property type="entry name" value="Class I glutamine amidotransferase-like"/>
    <property type="match status" value="1"/>
</dbReference>
<reference evidence="8" key="1">
    <citation type="submission" date="2018-05" db="EMBL/GenBank/DDBJ databases">
        <authorList>
            <person name="Lanie J.A."/>
            <person name="Ng W.-L."/>
            <person name="Kazmierczak K.M."/>
            <person name="Andrzejewski T.M."/>
            <person name="Davidsen T.M."/>
            <person name="Wayne K.J."/>
            <person name="Tettelin H."/>
            <person name="Glass J.I."/>
            <person name="Rusch D."/>
            <person name="Podicherti R."/>
            <person name="Tsui H.-C.T."/>
            <person name="Winkler M.E."/>
        </authorList>
    </citation>
    <scope>NUCLEOTIDE SEQUENCE</scope>
</reference>
<dbReference type="GO" id="GO:0004180">
    <property type="term" value="F:carboxypeptidase activity"/>
    <property type="evidence" value="ECO:0007669"/>
    <property type="project" value="UniProtKB-KW"/>
</dbReference>
<dbReference type="AlphaFoldDB" id="A0A381YRV2"/>
<dbReference type="CDD" id="cd07025">
    <property type="entry name" value="Peptidase_S66"/>
    <property type="match status" value="1"/>
</dbReference>
<dbReference type="SUPFAM" id="SSF141986">
    <property type="entry name" value="LD-carboxypeptidase A C-terminal domain-like"/>
    <property type="match status" value="1"/>
</dbReference>
<evidence type="ECO:0000313" key="8">
    <source>
        <dbReference type="EMBL" id="SVA79768.1"/>
    </source>
</evidence>
<evidence type="ECO:0000259" key="7">
    <source>
        <dbReference type="Pfam" id="PF17676"/>
    </source>
</evidence>
<dbReference type="Pfam" id="PF02016">
    <property type="entry name" value="Peptidase_S66"/>
    <property type="match status" value="1"/>
</dbReference>
<sequence>MKRYSYPSFILLVVSSFFICCDKIDDGKMIKPRALNIGDTIAFCAPAAPLDTTRIILAKKRLTEMGFYVLQPVSLFRRWGYLAGSDAQRAEELMGFFQDRTVKAIFPGTGGYGTTRILDLLDYAIIRSNPKIFIGFSDITGVHIVLNQMAGLVTFHTPNPMYGLGSDEGLEPTAETYFWSLLSGDEKMYQIPFDLYGDSLGVEVMVPGKAQGSLAGGNLSLICAAMGSPYEIQTNGKLLFMEDIGEAPYRIDRYLRELKLAGKLDHVAGVILGRFTRRKEEPPDKPGDFTMEEVLEQYFKNFNVPVVKNFPAGHVRTNISLPLGVPAELDTEQGVLRLLESPTVNRDR</sequence>
<dbReference type="InterPro" id="IPR027478">
    <property type="entry name" value="LdcA_N"/>
</dbReference>
<comment type="similarity">
    <text evidence="1">Belongs to the peptidase S66 family.</text>
</comment>
<protein>
    <recommendedName>
        <fullName evidence="9">LD-carboxypeptidase N-terminal domain-containing protein</fullName>
    </recommendedName>
</protein>
<keyword evidence="3" id="KW-0645">Protease</keyword>
<dbReference type="Pfam" id="PF17676">
    <property type="entry name" value="Peptidase_S66C"/>
    <property type="match status" value="1"/>
</dbReference>
<keyword evidence="4" id="KW-0378">Hydrolase</keyword>
<organism evidence="8">
    <name type="scientific">marine metagenome</name>
    <dbReference type="NCBI Taxonomy" id="408172"/>
    <lineage>
        <taxon>unclassified sequences</taxon>
        <taxon>metagenomes</taxon>
        <taxon>ecological metagenomes</taxon>
    </lineage>
</organism>
<dbReference type="InterPro" id="IPR027461">
    <property type="entry name" value="Carboxypeptidase_A_C_sf"/>
</dbReference>
<keyword evidence="2" id="KW-0121">Carboxypeptidase</keyword>
<dbReference type="PIRSF" id="PIRSF028757">
    <property type="entry name" value="LD-carboxypeptidase"/>
    <property type="match status" value="1"/>
</dbReference>
<dbReference type="GO" id="GO:0008236">
    <property type="term" value="F:serine-type peptidase activity"/>
    <property type="evidence" value="ECO:0007669"/>
    <property type="project" value="UniProtKB-KW"/>
</dbReference>
<evidence type="ECO:0008006" key="9">
    <source>
        <dbReference type="Google" id="ProtNLM"/>
    </source>
</evidence>
<keyword evidence="5" id="KW-0720">Serine protease</keyword>
<feature type="domain" description="LD-carboxypeptidase C-terminal" evidence="7">
    <location>
        <begin position="211"/>
        <end position="329"/>
    </location>
</feature>